<gene>
    <name evidence="2" type="ORF">J2S42_001835</name>
</gene>
<evidence type="ECO:0000313" key="2">
    <source>
        <dbReference type="EMBL" id="MDQ0365166.1"/>
    </source>
</evidence>
<dbReference type="AlphaFoldDB" id="A0AAE3VWL6"/>
<feature type="domain" description="STAS" evidence="1">
    <location>
        <begin position="80"/>
        <end position="135"/>
    </location>
</feature>
<evidence type="ECO:0000313" key="3">
    <source>
        <dbReference type="Proteomes" id="UP001240236"/>
    </source>
</evidence>
<protein>
    <submittedName>
        <fullName evidence="2">Anti-anti-sigma factor</fullName>
    </submittedName>
</protein>
<dbReference type="Proteomes" id="UP001240236">
    <property type="component" value="Unassembled WGS sequence"/>
</dbReference>
<reference evidence="2 3" key="1">
    <citation type="submission" date="2023-07" db="EMBL/GenBank/DDBJ databases">
        <title>Sequencing the genomes of 1000 actinobacteria strains.</title>
        <authorList>
            <person name="Klenk H.-P."/>
        </authorList>
    </citation>
    <scope>NUCLEOTIDE SEQUENCE [LARGE SCALE GENOMIC DNA]</scope>
    <source>
        <strain evidence="2 3">DSM 44709</strain>
    </source>
</reference>
<dbReference type="CDD" id="cd07043">
    <property type="entry name" value="STAS_anti-anti-sigma_factors"/>
    <property type="match status" value="1"/>
</dbReference>
<dbReference type="Pfam" id="PF01740">
    <property type="entry name" value="STAS"/>
    <property type="match status" value="1"/>
</dbReference>
<evidence type="ECO:0000259" key="1">
    <source>
        <dbReference type="PROSITE" id="PS50801"/>
    </source>
</evidence>
<dbReference type="Gene3D" id="3.30.750.24">
    <property type="entry name" value="STAS domain"/>
    <property type="match status" value="1"/>
</dbReference>
<dbReference type="SUPFAM" id="SSF52091">
    <property type="entry name" value="SpoIIaa-like"/>
    <property type="match status" value="1"/>
</dbReference>
<proteinExistence type="predicted"/>
<comment type="caution">
    <text evidence="2">The sequence shown here is derived from an EMBL/GenBank/DDBJ whole genome shotgun (WGS) entry which is preliminary data.</text>
</comment>
<dbReference type="EMBL" id="JAUSUZ010000001">
    <property type="protein sequence ID" value="MDQ0365166.1"/>
    <property type="molecule type" value="Genomic_DNA"/>
</dbReference>
<keyword evidence="3" id="KW-1185">Reference proteome</keyword>
<accession>A0AAE3VWL6</accession>
<dbReference type="InterPro" id="IPR002645">
    <property type="entry name" value="STAS_dom"/>
</dbReference>
<sequence>MSRTGRERHRTDMRTGIFRQAVWAGLTTAQFRYEKGAAMAMTAPVAALIEIEIRDRFDQHTIASVADVLDGAHAIRPHRLVLDLTDCTAIDASAVELLLATHRRLWHDGGRLLLRAPSCRVHRLLDLAHVTDVVEVERAAEPAAVASGRPGTRVETR</sequence>
<organism evidence="2 3">
    <name type="scientific">Catenuloplanes indicus</name>
    <dbReference type="NCBI Taxonomy" id="137267"/>
    <lineage>
        <taxon>Bacteria</taxon>
        <taxon>Bacillati</taxon>
        <taxon>Actinomycetota</taxon>
        <taxon>Actinomycetes</taxon>
        <taxon>Micromonosporales</taxon>
        <taxon>Micromonosporaceae</taxon>
        <taxon>Catenuloplanes</taxon>
    </lineage>
</organism>
<name>A0AAE3VWL6_9ACTN</name>
<dbReference type="RefSeq" id="WP_307237469.1">
    <property type="nucleotide sequence ID" value="NZ_JAUSUZ010000001.1"/>
</dbReference>
<dbReference type="InterPro" id="IPR036513">
    <property type="entry name" value="STAS_dom_sf"/>
</dbReference>
<dbReference type="PROSITE" id="PS50801">
    <property type="entry name" value="STAS"/>
    <property type="match status" value="1"/>
</dbReference>